<feature type="domain" description="Protein kinase" evidence="2">
    <location>
        <begin position="1"/>
        <end position="293"/>
    </location>
</feature>
<dbReference type="AlphaFoldDB" id="A0A9W8LWW0"/>
<dbReference type="PROSITE" id="PS50011">
    <property type="entry name" value="PROTEIN_KINASE_DOM"/>
    <property type="match status" value="1"/>
</dbReference>
<feature type="region of interest" description="Disordered" evidence="1">
    <location>
        <begin position="335"/>
        <end position="354"/>
    </location>
</feature>
<proteinExistence type="predicted"/>
<dbReference type="GO" id="GO:0004672">
    <property type="term" value="F:protein kinase activity"/>
    <property type="evidence" value="ECO:0007669"/>
    <property type="project" value="InterPro"/>
</dbReference>
<organism evidence="3 4">
    <name type="scientific">Coemansia guatemalensis</name>
    <dbReference type="NCBI Taxonomy" id="2761395"/>
    <lineage>
        <taxon>Eukaryota</taxon>
        <taxon>Fungi</taxon>
        <taxon>Fungi incertae sedis</taxon>
        <taxon>Zoopagomycota</taxon>
        <taxon>Kickxellomycotina</taxon>
        <taxon>Kickxellomycetes</taxon>
        <taxon>Kickxellales</taxon>
        <taxon>Kickxellaceae</taxon>
        <taxon>Coemansia</taxon>
    </lineage>
</organism>
<dbReference type="InterPro" id="IPR050235">
    <property type="entry name" value="CK1_Ser-Thr_kinase"/>
</dbReference>
<dbReference type="PANTHER" id="PTHR11909">
    <property type="entry name" value="CASEIN KINASE-RELATED"/>
    <property type="match status" value="1"/>
</dbReference>
<keyword evidence="4" id="KW-1185">Reference proteome</keyword>
<sequence length="354" mass="39486">MYKCEHINSDTVGKAILKLTWSPIYRLPEGAAFQFIRSACGGLIPEVYSSGVLVPDLFGYRLEYAVIEDCGETLEQYANCCHESKDIDSTTFYAKMAEVVRSISNCLAKAYSAGVLHRDIFPGNIAIDRNDNIKLIDWGCARLRADITISNIDDIARRWSYTLDDDVHSEIRHDSLTGTHPSMSIQVLGGCTKRSLLHDLESVFFTMLYALAAFEKEIGDKNEDRSLGFSYLGHKETAALRVGCLASSKYYCMQFGVTNCSDDIKDVLDAMYNALYYQNGQYIGGDLLEHPDWDRSIRPSQVSGFMDSNLFLEHVGEDDLGSAICGSALEKLDVESVDGKATEHRETPKPTRQS</sequence>
<dbReference type="GO" id="GO:0005524">
    <property type="term" value="F:ATP binding"/>
    <property type="evidence" value="ECO:0007669"/>
    <property type="project" value="InterPro"/>
</dbReference>
<protein>
    <recommendedName>
        <fullName evidence="2">Protein kinase domain-containing protein</fullName>
    </recommendedName>
</protein>
<evidence type="ECO:0000313" key="4">
    <source>
        <dbReference type="Proteomes" id="UP001140094"/>
    </source>
</evidence>
<reference evidence="3" key="1">
    <citation type="submission" date="2022-07" db="EMBL/GenBank/DDBJ databases">
        <title>Phylogenomic reconstructions and comparative analyses of Kickxellomycotina fungi.</title>
        <authorList>
            <person name="Reynolds N.K."/>
            <person name="Stajich J.E."/>
            <person name="Barry K."/>
            <person name="Grigoriev I.V."/>
            <person name="Crous P."/>
            <person name="Smith M.E."/>
        </authorList>
    </citation>
    <scope>NUCLEOTIDE SEQUENCE</scope>
    <source>
        <strain evidence="3">NRRL 1565</strain>
    </source>
</reference>
<dbReference type="Proteomes" id="UP001140094">
    <property type="component" value="Unassembled WGS sequence"/>
</dbReference>
<dbReference type="SUPFAM" id="SSF56112">
    <property type="entry name" value="Protein kinase-like (PK-like)"/>
    <property type="match status" value="1"/>
</dbReference>
<evidence type="ECO:0000259" key="2">
    <source>
        <dbReference type="PROSITE" id="PS50011"/>
    </source>
</evidence>
<accession>A0A9W8LWW0</accession>
<dbReference type="Gene3D" id="1.10.510.10">
    <property type="entry name" value="Transferase(Phosphotransferase) domain 1"/>
    <property type="match status" value="1"/>
</dbReference>
<evidence type="ECO:0000313" key="3">
    <source>
        <dbReference type="EMBL" id="KAJ2808973.1"/>
    </source>
</evidence>
<gene>
    <name evidence="3" type="ORF">H4R20_000481</name>
</gene>
<comment type="caution">
    <text evidence="3">The sequence shown here is derived from an EMBL/GenBank/DDBJ whole genome shotgun (WGS) entry which is preliminary data.</text>
</comment>
<dbReference type="Pfam" id="PF00069">
    <property type="entry name" value="Pkinase"/>
    <property type="match status" value="1"/>
</dbReference>
<dbReference type="InterPro" id="IPR000719">
    <property type="entry name" value="Prot_kinase_dom"/>
</dbReference>
<dbReference type="OrthoDB" id="5592585at2759"/>
<dbReference type="InterPro" id="IPR011009">
    <property type="entry name" value="Kinase-like_dom_sf"/>
</dbReference>
<name>A0A9W8LWW0_9FUNG</name>
<evidence type="ECO:0000256" key="1">
    <source>
        <dbReference type="SAM" id="MobiDB-lite"/>
    </source>
</evidence>
<dbReference type="EMBL" id="JANBUO010000015">
    <property type="protein sequence ID" value="KAJ2808973.1"/>
    <property type="molecule type" value="Genomic_DNA"/>
</dbReference>